<dbReference type="EMBL" id="JACHEP010000001">
    <property type="protein sequence ID" value="MBB5323068.1"/>
    <property type="molecule type" value="Genomic_DNA"/>
</dbReference>
<dbReference type="InterPro" id="IPR035437">
    <property type="entry name" value="SNase_OB-fold_sf"/>
</dbReference>
<dbReference type="SMART" id="SM00318">
    <property type="entry name" value="SNc"/>
    <property type="match status" value="1"/>
</dbReference>
<dbReference type="GO" id="GO:1990599">
    <property type="term" value="F:3' overhang single-stranded DNA endodeoxyribonuclease activity"/>
    <property type="evidence" value="ECO:0007669"/>
    <property type="project" value="UniProtKB-EC"/>
</dbReference>
<gene>
    <name evidence="6" type="ORF">HNQ34_000145</name>
</gene>
<feature type="domain" description="TNase-like" evidence="5">
    <location>
        <begin position="25"/>
        <end position="158"/>
    </location>
</feature>
<keyword evidence="3 6" id="KW-0378">Hydrolase</keyword>
<protein>
    <submittedName>
        <fullName evidence="6">Micrococcal nuclease</fullName>
        <ecNumber evidence="6">3.1.31.1</ecNumber>
    </submittedName>
</protein>
<comment type="caution">
    <text evidence="6">The sequence shown here is derived from an EMBL/GenBank/DDBJ whole genome shotgun (WGS) entry which is preliminary data.</text>
</comment>
<keyword evidence="2" id="KW-0255">Endonuclease</keyword>
<evidence type="ECO:0000256" key="4">
    <source>
        <dbReference type="SAM" id="SignalP"/>
    </source>
</evidence>
<feature type="signal peptide" evidence="4">
    <location>
        <begin position="1"/>
        <end position="18"/>
    </location>
</feature>
<dbReference type="RefSeq" id="WP_183250856.1">
    <property type="nucleotide sequence ID" value="NZ_JACHEP010000001.1"/>
</dbReference>
<keyword evidence="4" id="KW-0732">Signal</keyword>
<evidence type="ECO:0000256" key="1">
    <source>
        <dbReference type="ARBA" id="ARBA00022722"/>
    </source>
</evidence>
<dbReference type="AlphaFoldDB" id="A0A7W8MTQ7"/>
<sequence>MKKYIFCFLSVLVTFILAGCQPSSSKIPAVVERVVDGDTLKVKIGKREETVRLLLIDTPESVHPTKPVQPFGLEASRYVKKLLPPGTKIELELDVRERDQYGRLLAYVWLGHQMVNELLLEKGYARVAYVFEPNTKYVDKFRQIQEKARKKRLNIWSIEDYATDHGFRDEVGRKSESEKSQSCAKPMIKGNVSKNGEKIYHVPGSPQYDVTKAEVMFCSEKEAQAAGFRKPLR</sequence>
<proteinExistence type="predicted"/>
<evidence type="ECO:0000259" key="5">
    <source>
        <dbReference type="PROSITE" id="PS50830"/>
    </source>
</evidence>
<dbReference type="InterPro" id="IPR002071">
    <property type="entry name" value="Thermonucl_AS"/>
</dbReference>
<organism evidence="6 7">
    <name type="scientific">Anoxybacteroides tepidamans</name>
    <dbReference type="NCBI Taxonomy" id="265948"/>
    <lineage>
        <taxon>Bacteria</taxon>
        <taxon>Bacillati</taxon>
        <taxon>Bacillota</taxon>
        <taxon>Bacilli</taxon>
        <taxon>Bacillales</taxon>
        <taxon>Anoxybacillaceae</taxon>
        <taxon>Anoxybacteroides</taxon>
    </lineage>
</organism>
<dbReference type="Gene3D" id="2.40.50.90">
    <property type="match status" value="1"/>
</dbReference>
<dbReference type="CDD" id="cd00175">
    <property type="entry name" value="SNc"/>
    <property type="match status" value="1"/>
</dbReference>
<dbReference type="Pfam" id="PF00565">
    <property type="entry name" value="SNase"/>
    <property type="match status" value="1"/>
</dbReference>
<dbReference type="Proteomes" id="UP000520011">
    <property type="component" value="Unassembled WGS sequence"/>
</dbReference>
<evidence type="ECO:0000313" key="6">
    <source>
        <dbReference type="EMBL" id="MBB5323068.1"/>
    </source>
</evidence>
<name>A0A7W8MTQ7_9BACL</name>
<feature type="chain" id="PRO_5038983544" evidence="4">
    <location>
        <begin position="19"/>
        <end position="233"/>
    </location>
</feature>
<dbReference type="PANTHER" id="PTHR12302:SF3">
    <property type="entry name" value="SERINE_THREONINE-PROTEIN KINASE 31"/>
    <property type="match status" value="1"/>
</dbReference>
<dbReference type="PROSITE" id="PS50830">
    <property type="entry name" value="TNASE_3"/>
    <property type="match status" value="1"/>
</dbReference>
<keyword evidence="7" id="KW-1185">Reference proteome</keyword>
<dbReference type="PROSITE" id="PS01123">
    <property type="entry name" value="TNASE_1"/>
    <property type="match status" value="1"/>
</dbReference>
<dbReference type="EC" id="3.1.31.1" evidence="6"/>
<evidence type="ECO:0000256" key="2">
    <source>
        <dbReference type="ARBA" id="ARBA00022759"/>
    </source>
</evidence>
<accession>A0A7W8MTQ7</accession>
<keyword evidence="1" id="KW-0540">Nuclease</keyword>
<dbReference type="PANTHER" id="PTHR12302">
    <property type="entry name" value="EBNA2 BINDING PROTEIN P100"/>
    <property type="match status" value="1"/>
</dbReference>
<dbReference type="SUPFAM" id="SSF50199">
    <property type="entry name" value="Staphylococcal nuclease"/>
    <property type="match status" value="1"/>
</dbReference>
<reference evidence="6 7" key="1">
    <citation type="submission" date="2020-08" db="EMBL/GenBank/DDBJ databases">
        <title>Genomic Encyclopedia of Type Strains, Phase IV (KMG-IV): sequencing the most valuable type-strain genomes for metagenomic binning, comparative biology and taxonomic classification.</title>
        <authorList>
            <person name="Goeker M."/>
        </authorList>
    </citation>
    <scope>NUCLEOTIDE SEQUENCE [LARGE SCALE GENOMIC DNA]</scope>
    <source>
        <strain evidence="6 7">DSM 16325</strain>
    </source>
</reference>
<evidence type="ECO:0000256" key="3">
    <source>
        <dbReference type="ARBA" id="ARBA00022801"/>
    </source>
</evidence>
<dbReference type="InterPro" id="IPR016071">
    <property type="entry name" value="Staphylococal_nuclease_OB-fold"/>
</dbReference>
<dbReference type="PROSITE" id="PS51257">
    <property type="entry name" value="PROKAR_LIPOPROTEIN"/>
    <property type="match status" value="1"/>
</dbReference>
<dbReference type="GO" id="GO:0003676">
    <property type="term" value="F:nucleic acid binding"/>
    <property type="evidence" value="ECO:0007669"/>
    <property type="project" value="InterPro"/>
</dbReference>
<evidence type="ECO:0000313" key="7">
    <source>
        <dbReference type="Proteomes" id="UP000520011"/>
    </source>
</evidence>